<evidence type="ECO:0000256" key="6">
    <source>
        <dbReference type="ARBA" id="ARBA00038076"/>
    </source>
</evidence>
<dbReference type="Pfam" id="PF12704">
    <property type="entry name" value="MacB_PCD"/>
    <property type="match status" value="1"/>
</dbReference>
<evidence type="ECO:0000259" key="8">
    <source>
        <dbReference type="Pfam" id="PF02687"/>
    </source>
</evidence>
<evidence type="ECO:0000256" key="3">
    <source>
        <dbReference type="ARBA" id="ARBA00022692"/>
    </source>
</evidence>
<gene>
    <name evidence="10" type="ORF">IEN85_15595</name>
</gene>
<dbReference type="GO" id="GO:0005886">
    <property type="term" value="C:plasma membrane"/>
    <property type="evidence" value="ECO:0007669"/>
    <property type="project" value="UniProtKB-SubCell"/>
</dbReference>
<dbReference type="AlphaFoldDB" id="A0A927F9E9"/>
<feature type="transmembrane region" description="Helical" evidence="7">
    <location>
        <begin position="328"/>
        <end position="357"/>
    </location>
</feature>
<dbReference type="InterPro" id="IPR003838">
    <property type="entry name" value="ABC3_permease_C"/>
</dbReference>
<keyword evidence="4 7" id="KW-1133">Transmembrane helix</keyword>
<dbReference type="RefSeq" id="WP_191618029.1">
    <property type="nucleotide sequence ID" value="NZ_JACYFG010000038.1"/>
</dbReference>
<dbReference type="InterPro" id="IPR050250">
    <property type="entry name" value="Macrolide_Exporter_MacB"/>
</dbReference>
<feature type="domain" description="ABC3 transporter permease C-terminal" evidence="8">
    <location>
        <begin position="287"/>
        <end position="399"/>
    </location>
</feature>
<keyword evidence="2" id="KW-1003">Cell membrane</keyword>
<evidence type="ECO:0000256" key="5">
    <source>
        <dbReference type="ARBA" id="ARBA00023136"/>
    </source>
</evidence>
<evidence type="ECO:0000313" key="10">
    <source>
        <dbReference type="EMBL" id="MBD5780923.1"/>
    </source>
</evidence>
<evidence type="ECO:0000256" key="2">
    <source>
        <dbReference type="ARBA" id="ARBA00022475"/>
    </source>
</evidence>
<dbReference type="PANTHER" id="PTHR30572:SF4">
    <property type="entry name" value="ABC TRANSPORTER PERMEASE YTRF"/>
    <property type="match status" value="1"/>
</dbReference>
<comment type="subcellular location">
    <subcellularLocation>
        <location evidence="1">Cell membrane</location>
        <topology evidence="1">Multi-pass membrane protein</topology>
    </subcellularLocation>
</comment>
<keyword evidence="5 7" id="KW-0472">Membrane</keyword>
<feature type="transmembrane region" description="Helical" evidence="7">
    <location>
        <begin position="369"/>
        <end position="389"/>
    </location>
</feature>
<keyword evidence="3 7" id="KW-0812">Transmembrane</keyword>
<dbReference type="GO" id="GO:0022857">
    <property type="term" value="F:transmembrane transporter activity"/>
    <property type="evidence" value="ECO:0007669"/>
    <property type="project" value="TreeGrafter"/>
</dbReference>
<dbReference type="Proteomes" id="UP000622317">
    <property type="component" value="Unassembled WGS sequence"/>
</dbReference>
<organism evidence="10 11">
    <name type="scientific">Pelagicoccus enzymogenes</name>
    <dbReference type="NCBI Taxonomy" id="2773457"/>
    <lineage>
        <taxon>Bacteria</taxon>
        <taxon>Pseudomonadati</taxon>
        <taxon>Verrucomicrobiota</taxon>
        <taxon>Opitutia</taxon>
        <taxon>Puniceicoccales</taxon>
        <taxon>Pelagicoccaceae</taxon>
        <taxon>Pelagicoccus</taxon>
    </lineage>
</organism>
<feature type="domain" description="MacB-like periplasmic core" evidence="9">
    <location>
        <begin position="21"/>
        <end position="245"/>
    </location>
</feature>
<evidence type="ECO:0000256" key="7">
    <source>
        <dbReference type="SAM" id="Phobius"/>
    </source>
</evidence>
<dbReference type="Pfam" id="PF02687">
    <property type="entry name" value="FtsX"/>
    <property type="match status" value="1"/>
</dbReference>
<name>A0A927F9E9_9BACT</name>
<dbReference type="PANTHER" id="PTHR30572">
    <property type="entry name" value="MEMBRANE COMPONENT OF TRANSPORTER-RELATED"/>
    <property type="match status" value="1"/>
</dbReference>
<dbReference type="EMBL" id="JACYFG010000038">
    <property type="protein sequence ID" value="MBD5780923.1"/>
    <property type="molecule type" value="Genomic_DNA"/>
</dbReference>
<feature type="transmembrane region" description="Helical" evidence="7">
    <location>
        <begin position="21"/>
        <end position="42"/>
    </location>
</feature>
<sequence length="406" mass="44272">MKIWKLLEAARQSLLKNKTRSALTMFGIIIGVAAVIVMMAMGTGAQKNIEERISSMGTNLLMIRNGTNSRGGVSRGAGSSRSLTMEDADAIRREATLIEAVSPTVSVSGQVIGGGKNWYTQAQGVHMDYLFNRSWDLTEGSMFTDAELRSRAKVAVLGSTVAENLFPDQSPIGQSIRIRNVPFKVIGQLEKKGQNSFGRDQDDLILIPVTTALFRLVGDRQWVSDIYASARNIEDTEAASQQITEILRRNHKLVDGQEDDFNIRTQTELTEMFTSTTAALTQLLMWIAFVSLIVGGVGVMNIMLVSVTERTREIGVRVSVGARGSDILYQFLIEAIALSLTGGIVGVLLSWGVAYFMESQQGMTMIIETWVVAAALGVSVSIGLIFGLFPAYKAAQLDPIDALRHE</sequence>
<dbReference type="InterPro" id="IPR025857">
    <property type="entry name" value="MacB_PCD"/>
</dbReference>
<evidence type="ECO:0000313" key="11">
    <source>
        <dbReference type="Proteomes" id="UP000622317"/>
    </source>
</evidence>
<reference evidence="10" key="1">
    <citation type="submission" date="2020-09" db="EMBL/GenBank/DDBJ databases">
        <title>Pelagicoccus enzymogenes sp. nov. with an EPS production, isolated from marine sediment.</title>
        <authorList>
            <person name="Feng X."/>
        </authorList>
    </citation>
    <scope>NUCLEOTIDE SEQUENCE</scope>
    <source>
        <strain evidence="10">NFK12</strain>
    </source>
</reference>
<evidence type="ECO:0000256" key="4">
    <source>
        <dbReference type="ARBA" id="ARBA00022989"/>
    </source>
</evidence>
<feature type="transmembrane region" description="Helical" evidence="7">
    <location>
        <begin position="283"/>
        <end position="307"/>
    </location>
</feature>
<evidence type="ECO:0000256" key="1">
    <source>
        <dbReference type="ARBA" id="ARBA00004651"/>
    </source>
</evidence>
<keyword evidence="11" id="KW-1185">Reference proteome</keyword>
<comment type="similarity">
    <text evidence="6">Belongs to the ABC-4 integral membrane protein family.</text>
</comment>
<accession>A0A927F9E9</accession>
<comment type="caution">
    <text evidence="10">The sequence shown here is derived from an EMBL/GenBank/DDBJ whole genome shotgun (WGS) entry which is preliminary data.</text>
</comment>
<protein>
    <submittedName>
        <fullName evidence="10">ABC transporter permease</fullName>
    </submittedName>
</protein>
<evidence type="ECO:0000259" key="9">
    <source>
        <dbReference type="Pfam" id="PF12704"/>
    </source>
</evidence>
<proteinExistence type="inferred from homology"/>